<keyword evidence="2" id="KW-1185">Reference proteome</keyword>
<comment type="caution">
    <text evidence="1">The sequence shown here is derived from an EMBL/GenBank/DDBJ whole genome shotgun (WGS) entry which is preliminary data.</text>
</comment>
<name>A0ACC0UHW5_9AGAM</name>
<dbReference type="Proteomes" id="UP001207468">
    <property type="component" value="Unassembled WGS sequence"/>
</dbReference>
<organism evidence="1 2">
    <name type="scientific">Russula earlei</name>
    <dbReference type="NCBI Taxonomy" id="71964"/>
    <lineage>
        <taxon>Eukaryota</taxon>
        <taxon>Fungi</taxon>
        <taxon>Dikarya</taxon>
        <taxon>Basidiomycota</taxon>
        <taxon>Agaricomycotina</taxon>
        <taxon>Agaricomycetes</taxon>
        <taxon>Russulales</taxon>
        <taxon>Russulaceae</taxon>
        <taxon>Russula</taxon>
    </lineage>
</organism>
<evidence type="ECO:0000313" key="2">
    <source>
        <dbReference type="Proteomes" id="UP001207468"/>
    </source>
</evidence>
<sequence length="320" mass="36211">MSLAVPQSEVDQIVRGLHIAVIARYLGAAGLVALLYDHALTLSDEIRLIWTAPRSFAKWMFLVNRYLSEVCLVAVANEMFGFNHRPYTEKTYDFNLIRVVCVYGVFATFTNNLVAFLRVVVLWDKSPRISLVLSIIMILSFLATITCTTISIIFLSPFIRYSDLARTCYFTKTGPSYIALWAAPMGFELSVIFLVAYDALSRPRIVDRPLVRTLYRDGMLFFLAVWLLRMTNLAFAVVTEPGLIALPIFFSWGMVSLAINRMLIHIRSSEERSQRDDNEDNDDDDDAVASSVNFWGQVESAHGGSIGTQTPIELRTHWTK</sequence>
<proteinExistence type="predicted"/>
<gene>
    <name evidence="1" type="ORF">F5148DRAFT_1281376</name>
</gene>
<reference evidence="1" key="1">
    <citation type="submission" date="2021-03" db="EMBL/GenBank/DDBJ databases">
        <title>Evolutionary priming and transition to the ectomycorrhizal habit in an iconic lineage of mushroom-forming fungi: is preadaptation a requirement?</title>
        <authorList>
            <consortium name="DOE Joint Genome Institute"/>
            <person name="Looney B.P."/>
            <person name="Miyauchi S."/>
            <person name="Morin E."/>
            <person name="Drula E."/>
            <person name="Courty P.E."/>
            <person name="Chicoki N."/>
            <person name="Fauchery L."/>
            <person name="Kohler A."/>
            <person name="Kuo A."/>
            <person name="LaButti K."/>
            <person name="Pangilinan J."/>
            <person name="Lipzen A."/>
            <person name="Riley R."/>
            <person name="Andreopoulos W."/>
            <person name="He G."/>
            <person name="Johnson J."/>
            <person name="Barry K.W."/>
            <person name="Grigoriev I.V."/>
            <person name="Nagy L."/>
            <person name="Hibbett D."/>
            <person name="Henrissat B."/>
            <person name="Matheny P.B."/>
            <person name="Labbe J."/>
            <person name="Martin A.F."/>
        </authorList>
    </citation>
    <scope>NUCLEOTIDE SEQUENCE</scope>
    <source>
        <strain evidence="1">BPL698</strain>
    </source>
</reference>
<accession>A0ACC0UHW5</accession>
<dbReference type="EMBL" id="JAGFNK010000031">
    <property type="protein sequence ID" value="KAI9510915.1"/>
    <property type="molecule type" value="Genomic_DNA"/>
</dbReference>
<evidence type="ECO:0000313" key="1">
    <source>
        <dbReference type="EMBL" id="KAI9510915.1"/>
    </source>
</evidence>
<protein>
    <submittedName>
        <fullName evidence="1">Uncharacterized protein</fullName>
    </submittedName>
</protein>